<name>Q6IK84_DROME</name>
<organism evidence="1">
    <name type="scientific">Drosophila melanogaster</name>
    <name type="common">Fruit fly</name>
    <dbReference type="NCBI Taxonomy" id="7227"/>
    <lineage>
        <taxon>Eukaryota</taxon>
        <taxon>Metazoa</taxon>
        <taxon>Ecdysozoa</taxon>
        <taxon>Arthropoda</taxon>
        <taxon>Hexapoda</taxon>
        <taxon>Insecta</taxon>
        <taxon>Pterygota</taxon>
        <taxon>Neoptera</taxon>
        <taxon>Endopterygota</taxon>
        <taxon>Diptera</taxon>
        <taxon>Brachycera</taxon>
        <taxon>Muscomorpha</taxon>
        <taxon>Ephydroidea</taxon>
        <taxon>Drosophilidae</taxon>
        <taxon>Drosophila</taxon>
        <taxon>Sophophora</taxon>
    </lineage>
</organism>
<dbReference type="AlphaFoldDB" id="Q6IK84"/>
<proteinExistence type="predicted"/>
<gene>
    <name evidence="1" type="ORF">HDC13171</name>
</gene>
<protein>
    <submittedName>
        <fullName evidence="1">HDC13171</fullName>
    </submittedName>
</protein>
<sequence>MITLGVCSVASLSLGKYSYTPVYSVNVLGISCPTCAHILHPYLPEDIHQEIGLLQDHVLRRRDGFGFGFSFSCCLCTQDEVRKKDEERKTDMAGGQHFWHSSCGLAHMCSNFVLYHRRGLKPEREPDLRHT</sequence>
<dbReference type="EMBL" id="BK002482">
    <property type="protein sequence ID" value="DAA03988.1"/>
    <property type="molecule type" value="Genomic_DNA"/>
</dbReference>
<evidence type="ECO:0000313" key="1">
    <source>
        <dbReference type="EMBL" id="DAA03988.1"/>
    </source>
</evidence>
<reference evidence="1" key="1">
    <citation type="journal article" date="2003" name="Genome Biol.">
        <title>An integrated gene annotation and transcriptional profiling approach towards the full gene content of the Drosophila genome.</title>
        <authorList>
            <person name="Hild M."/>
            <person name="Beckmann B."/>
            <person name="Haas S.A."/>
            <person name="Koch B."/>
            <person name="Solovyev V."/>
            <person name="Busold C."/>
            <person name="Fellenberg K."/>
            <person name="Boutros M."/>
            <person name="Vingron M."/>
            <person name="Sauer F."/>
            <person name="Hoheisel J.D."/>
            <person name="Paro R."/>
        </authorList>
    </citation>
    <scope>NUCLEOTIDE SEQUENCE</scope>
</reference>
<accession>Q6IK84</accession>